<evidence type="ECO:0000259" key="6">
    <source>
        <dbReference type="Pfam" id="PF00675"/>
    </source>
</evidence>
<evidence type="ECO:0000256" key="2">
    <source>
        <dbReference type="ARBA" id="ARBA00022670"/>
    </source>
</evidence>
<dbReference type="AlphaFoldDB" id="J9R0F4"/>
<dbReference type="GO" id="GO:0046872">
    <property type="term" value="F:metal ion binding"/>
    <property type="evidence" value="ECO:0007669"/>
    <property type="project" value="InterPro"/>
</dbReference>
<evidence type="ECO:0000259" key="7">
    <source>
        <dbReference type="Pfam" id="PF05193"/>
    </source>
</evidence>
<feature type="domain" description="Peptidase M16 C-terminal" evidence="7">
    <location>
        <begin position="192"/>
        <end position="367"/>
    </location>
</feature>
<keyword evidence="2" id="KW-0645">Protease</keyword>
<dbReference type="STRING" id="34085.AB406_2002"/>
<dbReference type="InterPro" id="IPR007863">
    <property type="entry name" value="Peptidase_M16_C"/>
</dbReference>
<evidence type="ECO:0000256" key="3">
    <source>
        <dbReference type="ARBA" id="ARBA00022801"/>
    </source>
</evidence>
<dbReference type="EMBL" id="CP003787">
    <property type="protein sequence ID" value="AFR36465.1"/>
    <property type="molecule type" value="Genomic_DNA"/>
</dbReference>
<dbReference type="SUPFAM" id="SSF63411">
    <property type="entry name" value="LuxS/MPP-like metallohydrolase"/>
    <property type="match status" value="2"/>
</dbReference>
<dbReference type="InterPro" id="IPR050626">
    <property type="entry name" value="Peptidase_M16"/>
</dbReference>
<dbReference type="Pfam" id="PF05193">
    <property type="entry name" value="Peptidase_M16_C"/>
    <property type="match status" value="1"/>
</dbReference>
<dbReference type="PATRIC" id="fig|1228997.3.peg.1882"/>
<sequence length="442" mass="50323">MKKKFFSLAVATFAGALLNAQQIKFEEYDLPNGLHVILHQDNSAPVVTTAVMYHVGAKDEMEGRTGFAHFFEHLLFEGTPNIKRGEWFKIVSSNGGNNNANTTGDRTYYYETFPSNNTQLGLWMEAERMRQPVINQVGVDTQREVVKEEKRLRIDNQPYGNLFNSILTSAFKNHPYKGTTIGSMEDLNAAKLEEFQSFFKKYYVPNNATLVVAGDINPEQTKKWINEYYATIPRGAEVTRNFPKEAPITKQEEVTVYDNNIQIPAYVFTYRTPSNKEKDAYVLEMLGSYLSSGKSSVLYKKLVDQEKKALQVQAANIGMEDYSIFAFFAIPMGATTKATLEKDIDAEIKKLQTTLISEEDYQKLQNQFENQFVNSNSTVEGIAHSLADSYVLKGDTNLINKEIDIYRSITREDLKQAAIKYLNPNQRININYLPQKNNSNQQ</sequence>
<name>J9R0F4_RIEAN</name>
<evidence type="ECO:0000256" key="4">
    <source>
        <dbReference type="ARBA" id="ARBA00022833"/>
    </source>
</evidence>
<dbReference type="Pfam" id="PF00675">
    <property type="entry name" value="Peptidase_M16"/>
    <property type="match status" value="1"/>
</dbReference>
<dbReference type="RefSeq" id="WP_014938734.1">
    <property type="nucleotide sequence ID" value="NC_018609.1"/>
</dbReference>
<feature type="domain" description="Peptidase M16 N-terminal" evidence="6">
    <location>
        <begin position="36"/>
        <end position="181"/>
    </location>
</feature>
<dbReference type="Gene3D" id="3.30.830.10">
    <property type="entry name" value="Metalloenzyme, LuxS/M16 peptidase-like"/>
    <property type="match status" value="2"/>
</dbReference>
<dbReference type="GO" id="GO:0006508">
    <property type="term" value="P:proteolysis"/>
    <property type="evidence" value="ECO:0007669"/>
    <property type="project" value="UniProtKB-KW"/>
</dbReference>
<dbReference type="GO" id="GO:0008237">
    <property type="term" value="F:metallopeptidase activity"/>
    <property type="evidence" value="ECO:0007669"/>
    <property type="project" value="UniProtKB-KW"/>
</dbReference>
<evidence type="ECO:0000256" key="1">
    <source>
        <dbReference type="ARBA" id="ARBA00007261"/>
    </source>
</evidence>
<protein>
    <recommendedName>
        <fullName evidence="10">Zn-dependent peptidase</fullName>
    </recommendedName>
</protein>
<dbReference type="InterPro" id="IPR011765">
    <property type="entry name" value="Pept_M16_N"/>
</dbReference>
<dbReference type="PANTHER" id="PTHR43690:SF17">
    <property type="entry name" value="PROTEIN YHJJ"/>
    <property type="match status" value="1"/>
</dbReference>
<evidence type="ECO:0008006" key="10">
    <source>
        <dbReference type="Google" id="ProtNLM"/>
    </source>
</evidence>
<keyword evidence="3" id="KW-0378">Hydrolase</keyword>
<dbReference type="HOGENOM" id="CLU_009902_1_1_10"/>
<gene>
    <name evidence="8" type="ORF">B739_1881</name>
</gene>
<keyword evidence="5" id="KW-0482">Metalloprotease</keyword>
<dbReference type="Proteomes" id="UP000006276">
    <property type="component" value="Chromosome"/>
</dbReference>
<comment type="similarity">
    <text evidence="1">Belongs to the peptidase M16 family.</text>
</comment>
<organism evidence="8 9">
    <name type="scientific">Riemerella anatipestifer RA-CH-1</name>
    <dbReference type="NCBI Taxonomy" id="1228997"/>
    <lineage>
        <taxon>Bacteria</taxon>
        <taxon>Pseudomonadati</taxon>
        <taxon>Bacteroidota</taxon>
        <taxon>Flavobacteriia</taxon>
        <taxon>Flavobacteriales</taxon>
        <taxon>Weeksellaceae</taxon>
        <taxon>Riemerella</taxon>
    </lineage>
</organism>
<accession>J9R0F4</accession>
<dbReference type="PANTHER" id="PTHR43690">
    <property type="entry name" value="NARDILYSIN"/>
    <property type="match status" value="1"/>
</dbReference>
<proteinExistence type="inferred from homology"/>
<evidence type="ECO:0000313" key="8">
    <source>
        <dbReference type="EMBL" id="AFR36465.1"/>
    </source>
</evidence>
<dbReference type="KEGG" id="rag:B739_1881"/>
<keyword evidence="9" id="KW-1185">Reference proteome</keyword>
<evidence type="ECO:0000256" key="5">
    <source>
        <dbReference type="ARBA" id="ARBA00023049"/>
    </source>
</evidence>
<evidence type="ECO:0000313" key="9">
    <source>
        <dbReference type="Proteomes" id="UP000006276"/>
    </source>
</evidence>
<reference evidence="8 9" key="1">
    <citation type="submission" date="2012-09" db="EMBL/GenBank/DDBJ databases">
        <title>Riemerella anatipestifer vaccine strains.</title>
        <authorList>
            <person name="Chun C.A."/>
            <person name="Shu W.M."/>
            <person name="Kang Z.D."/>
            <person name="Jia W.X."/>
        </authorList>
    </citation>
    <scope>NUCLEOTIDE SEQUENCE [LARGE SCALE GENOMIC DNA]</scope>
    <source>
        <strain evidence="8 9">RA-CH-1</strain>
    </source>
</reference>
<keyword evidence="4" id="KW-0862">Zinc</keyword>
<dbReference type="InterPro" id="IPR011249">
    <property type="entry name" value="Metalloenz_LuxS/M16"/>
</dbReference>